<organism evidence="2">
    <name type="scientific">marine sediment metagenome</name>
    <dbReference type="NCBI Taxonomy" id="412755"/>
    <lineage>
        <taxon>unclassified sequences</taxon>
        <taxon>metagenomes</taxon>
        <taxon>ecological metagenomes</taxon>
    </lineage>
</organism>
<feature type="transmembrane region" description="Helical" evidence="1">
    <location>
        <begin position="200"/>
        <end position="217"/>
    </location>
</feature>
<accession>A0A0F9BKI2</accession>
<dbReference type="EMBL" id="LAZR01037359">
    <property type="protein sequence ID" value="KKL22414.1"/>
    <property type="molecule type" value="Genomic_DNA"/>
</dbReference>
<keyword evidence="1" id="KW-0472">Membrane</keyword>
<reference evidence="2" key="1">
    <citation type="journal article" date="2015" name="Nature">
        <title>Complex archaea that bridge the gap between prokaryotes and eukaryotes.</title>
        <authorList>
            <person name="Spang A."/>
            <person name="Saw J.H."/>
            <person name="Jorgensen S.L."/>
            <person name="Zaremba-Niedzwiedzka K."/>
            <person name="Martijn J."/>
            <person name="Lind A.E."/>
            <person name="van Eijk R."/>
            <person name="Schleper C."/>
            <person name="Guy L."/>
            <person name="Ettema T.J."/>
        </authorList>
    </citation>
    <scope>NUCLEOTIDE SEQUENCE</scope>
</reference>
<feature type="transmembrane region" description="Helical" evidence="1">
    <location>
        <begin position="7"/>
        <end position="30"/>
    </location>
</feature>
<dbReference type="AlphaFoldDB" id="A0A0F9BKI2"/>
<protein>
    <submittedName>
        <fullName evidence="2">Uncharacterized protein</fullName>
    </submittedName>
</protein>
<comment type="caution">
    <text evidence="2">The sequence shown here is derived from an EMBL/GenBank/DDBJ whole genome shotgun (WGS) entry which is preliminary data.</text>
</comment>
<sequence>FLTWLGFGNLMAAVIVLLFIFSLFFSAVIINVRGETYTCALEAGDQSILEVVELDSFYGSQYGANLGDKFKVLVTSVTEGVDSFSIGIDYWGIISISETFETTPDSQSTVVLPKDPTTLAPGLGYVVLSPVSSYLTEHALVYPDATVNGNTLQIYDLSDDTTEQKYTSNGIISELKQYNSTTTWYLMRRQGSANISGPDLPILIGITTMTVLSLVYIRRKRKQV</sequence>
<keyword evidence="1" id="KW-1133">Transmembrane helix</keyword>
<name>A0A0F9BKI2_9ZZZZ</name>
<feature type="non-terminal residue" evidence="2">
    <location>
        <position position="1"/>
    </location>
</feature>
<gene>
    <name evidence="2" type="ORF">LCGC14_2435660</name>
</gene>
<proteinExistence type="predicted"/>
<evidence type="ECO:0000256" key="1">
    <source>
        <dbReference type="SAM" id="Phobius"/>
    </source>
</evidence>
<evidence type="ECO:0000313" key="2">
    <source>
        <dbReference type="EMBL" id="KKL22414.1"/>
    </source>
</evidence>
<keyword evidence="1" id="KW-0812">Transmembrane</keyword>